<evidence type="ECO:0000256" key="4">
    <source>
        <dbReference type="ARBA" id="ARBA00022989"/>
    </source>
</evidence>
<keyword evidence="5 6" id="KW-0472">Membrane</keyword>
<keyword evidence="9" id="KW-1185">Reference proteome</keyword>
<dbReference type="InterPro" id="IPR007248">
    <property type="entry name" value="Mpv17_PMP22"/>
</dbReference>
<comment type="similarity">
    <text evidence="2 6">Belongs to the peroxisomal membrane protein PXMP2/4 family.</text>
</comment>
<feature type="chain" id="PRO_5041230002" evidence="7">
    <location>
        <begin position="29"/>
        <end position="169"/>
    </location>
</feature>
<sequence>MGGRLTRLRGSRLLVFNVCASGVGYAAGDQLQQRFEGRGQSDWVRSGRMAGVGAPIGAMGHYWYQLLDRALPGVVAGAVVRKVLADMCIFAPVCLVTFFTGMGLLEGKNSREIVLDVKTMFPTAYLAEWAFWPAAQALNFYIIPPQLRVFYVSSVLLVWTVILSYIKHK</sequence>
<evidence type="ECO:0000313" key="9">
    <source>
        <dbReference type="Proteomes" id="UP001174909"/>
    </source>
</evidence>
<feature type="transmembrane region" description="Helical" evidence="6">
    <location>
        <begin position="149"/>
        <end position="166"/>
    </location>
</feature>
<dbReference type="GO" id="GO:0016020">
    <property type="term" value="C:membrane"/>
    <property type="evidence" value="ECO:0007669"/>
    <property type="project" value="UniProtKB-SubCell"/>
</dbReference>
<dbReference type="PANTHER" id="PTHR11266">
    <property type="entry name" value="PEROXISOMAL MEMBRANE PROTEIN 2, PXMP2 MPV17"/>
    <property type="match status" value="1"/>
</dbReference>
<evidence type="ECO:0000256" key="7">
    <source>
        <dbReference type="SAM" id="SignalP"/>
    </source>
</evidence>
<keyword evidence="3 6" id="KW-0812">Transmembrane</keyword>
<evidence type="ECO:0000256" key="6">
    <source>
        <dbReference type="RuleBase" id="RU363053"/>
    </source>
</evidence>
<dbReference type="AlphaFoldDB" id="A0AA35WRU1"/>
<dbReference type="EMBL" id="CASHTH010002481">
    <property type="protein sequence ID" value="CAI8030429.1"/>
    <property type="molecule type" value="Genomic_DNA"/>
</dbReference>
<name>A0AA35WRU1_GEOBA</name>
<evidence type="ECO:0000256" key="1">
    <source>
        <dbReference type="ARBA" id="ARBA00004141"/>
    </source>
</evidence>
<dbReference type="Pfam" id="PF04117">
    <property type="entry name" value="Mpv17_PMP22"/>
    <property type="match status" value="1"/>
</dbReference>
<comment type="caution">
    <text evidence="8">The sequence shown here is derived from an EMBL/GenBank/DDBJ whole genome shotgun (WGS) entry which is preliminary data.</text>
</comment>
<evidence type="ECO:0000256" key="5">
    <source>
        <dbReference type="ARBA" id="ARBA00023136"/>
    </source>
</evidence>
<comment type="subcellular location">
    <subcellularLocation>
        <location evidence="1">Membrane</location>
        <topology evidence="1">Multi-pass membrane protein</topology>
    </subcellularLocation>
</comment>
<dbReference type="Proteomes" id="UP001174909">
    <property type="component" value="Unassembled WGS sequence"/>
</dbReference>
<evidence type="ECO:0000313" key="8">
    <source>
        <dbReference type="EMBL" id="CAI8030429.1"/>
    </source>
</evidence>
<keyword evidence="7" id="KW-0732">Signal</keyword>
<dbReference type="GO" id="GO:0005739">
    <property type="term" value="C:mitochondrion"/>
    <property type="evidence" value="ECO:0007669"/>
    <property type="project" value="TreeGrafter"/>
</dbReference>
<protein>
    <submittedName>
        <fullName evidence="8">Mpv17-like protein 2</fullName>
    </submittedName>
</protein>
<organism evidence="8 9">
    <name type="scientific">Geodia barretti</name>
    <name type="common">Barrett's horny sponge</name>
    <dbReference type="NCBI Taxonomy" id="519541"/>
    <lineage>
        <taxon>Eukaryota</taxon>
        <taxon>Metazoa</taxon>
        <taxon>Porifera</taxon>
        <taxon>Demospongiae</taxon>
        <taxon>Heteroscleromorpha</taxon>
        <taxon>Tetractinellida</taxon>
        <taxon>Astrophorina</taxon>
        <taxon>Geodiidae</taxon>
        <taxon>Geodia</taxon>
    </lineage>
</organism>
<dbReference type="GO" id="GO:0061668">
    <property type="term" value="P:mitochondrial ribosome assembly"/>
    <property type="evidence" value="ECO:0007669"/>
    <property type="project" value="TreeGrafter"/>
</dbReference>
<evidence type="ECO:0000256" key="3">
    <source>
        <dbReference type="ARBA" id="ARBA00022692"/>
    </source>
</evidence>
<dbReference type="PANTHER" id="PTHR11266:SF8">
    <property type="entry name" value="MPV17-LIKE PROTEIN 2"/>
    <property type="match status" value="1"/>
</dbReference>
<reference evidence="8" key="1">
    <citation type="submission" date="2023-03" db="EMBL/GenBank/DDBJ databases">
        <authorList>
            <person name="Steffen K."/>
            <person name="Cardenas P."/>
        </authorList>
    </citation>
    <scope>NUCLEOTIDE SEQUENCE</scope>
</reference>
<accession>A0AA35WRU1</accession>
<keyword evidence="4 6" id="KW-1133">Transmembrane helix</keyword>
<gene>
    <name evidence="8" type="ORF">GBAR_LOCUS17262</name>
</gene>
<feature type="transmembrane region" description="Helical" evidence="6">
    <location>
        <begin position="84"/>
        <end position="105"/>
    </location>
</feature>
<feature type="transmembrane region" description="Helical" evidence="6">
    <location>
        <begin position="125"/>
        <end position="143"/>
    </location>
</feature>
<evidence type="ECO:0000256" key="2">
    <source>
        <dbReference type="ARBA" id="ARBA00006824"/>
    </source>
</evidence>
<feature type="signal peptide" evidence="7">
    <location>
        <begin position="1"/>
        <end position="28"/>
    </location>
</feature>
<proteinExistence type="inferred from homology"/>